<accession>A0ABT4STP8</accession>
<evidence type="ECO:0000313" key="9">
    <source>
        <dbReference type="Proteomes" id="UP001212498"/>
    </source>
</evidence>
<dbReference type="Pfam" id="PF06414">
    <property type="entry name" value="Zeta_toxin"/>
    <property type="match status" value="1"/>
</dbReference>
<dbReference type="EC" id="2.7.1.176" evidence="2"/>
<keyword evidence="9" id="KW-1185">Reference proteome</keyword>
<name>A0ABT4STP8_9ACTN</name>
<evidence type="ECO:0000256" key="3">
    <source>
        <dbReference type="ARBA" id="ARBA00022741"/>
    </source>
</evidence>
<evidence type="ECO:0000256" key="1">
    <source>
        <dbReference type="ARBA" id="ARBA00009104"/>
    </source>
</evidence>
<evidence type="ECO:0000256" key="4">
    <source>
        <dbReference type="ARBA" id="ARBA00022840"/>
    </source>
</evidence>
<dbReference type="Proteomes" id="UP001212498">
    <property type="component" value="Unassembled WGS sequence"/>
</dbReference>
<evidence type="ECO:0000259" key="7">
    <source>
        <dbReference type="Pfam" id="PF06414"/>
    </source>
</evidence>
<reference evidence="8 9" key="1">
    <citation type="submission" date="2022-11" db="EMBL/GenBank/DDBJ databases">
        <title>Nonomuraea corallina sp. nov., a new species of the genus Nonomuraea isolated from sea side sediment in Thai sea.</title>
        <authorList>
            <person name="Ngamcharungchit C."/>
            <person name="Matsumoto A."/>
            <person name="Suriyachadkun C."/>
            <person name="Panbangred W."/>
            <person name="Inahashi Y."/>
            <person name="Intra B."/>
        </authorList>
    </citation>
    <scope>NUCLEOTIDE SEQUENCE [LARGE SCALE GENOMIC DNA]</scope>
    <source>
        <strain evidence="8 9">DSM 43553</strain>
    </source>
</reference>
<evidence type="ECO:0000256" key="6">
    <source>
        <dbReference type="ARBA" id="ARBA00048178"/>
    </source>
</evidence>
<dbReference type="Gene3D" id="3.40.50.300">
    <property type="entry name" value="P-loop containing nucleotide triphosphate hydrolases"/>
    <property type="match status" value="1"/>
</dbReference>
<feature type="domain" description="Zeta toxin" evidence="7">
    <location>
        <begin position="5"/>
        <end position="59"/>
    </location>
</feature>
<dbReference type="SUPFAM" id="SSF52540">
    <property type="entry name" value="P-loop containing nucleoside triphosphate hydrolases"/>
    <property type="match status" value="1"/>
</dbReference>
<proteinExistence type="inferred from homology"/>
<keyword evidence="4" id="KW-0067">ATP-binding</keyword>
<keyword evidence="3" id="KW-0547">Nucleotide-binding</keyword>
<comment type="catalytic activity">
    <reaction evidence="6">
        <text>UDP-N-acetyl-alpha-D-glucosamine + ATP = UDP-N-acetyl-alpha-D-glucosamine 3'-phosphate + ADP + H(+)</text>
        <dbReference type="Rhea" id="RHEA:32671"/>
        <dbReference type="ChEBI" id="CHEBI:15378"/>
        <dbReference type="ChEBI" id="CHEBI:30616"/>
        <dbReference type="ChEBI" id="CHEBI:57705"/>
        <dbReference type="ChEBI" id="CHEBI:64353"/>
        <dbReference type="ChEBI" id="CHEBI:456216"/>
        <dbReference type="EC" id="2.7.1.176"/>
    </reaction>
</comment>
<evidence type="ECO:0000256" key="2">
    <source>
        <dbReference type="ARBA" id="ARBA00011963"/>
    </source>
</evidence>
<organism evidence="8 9">
    <name type="scientific">Nonomuraea ferruginea</name>
    <dbReference type="NCBI Taxonomy" id="46174"/>
    <lineage>
        <taxon>Bacteria</taxon>
        <taxon>Bacillati</taxon>
        <taxon>Actinomycetota</taxon>
        <taxon>Actinomycetes</taxon>
        <taxon>Streptosporangiales</taxon>
        <taxon>Streptosporangiaceae</taxon>
        <taxon>Nonomuraea</taxon>
    </lineage>
</organism>
<sequence length="184" mass="19810">MPGQRSRCHPGRMPAALLITGTVGAGKTSVADAAGDLLAAAGIPHAVIDLDWLRRSWPAPADDPFLLELTLRNLRDVARNHLEAGARRLVLAGVVESRDERRRHQEAVGVNLTVCRLRVPIPVVHQRLARRHEGDGAGLRWHLDRSGALDDILVAARVEDVVVDAGERSVTSAAAAVMKAVGWC</sequence>
<protein>
    <recommendedName>
        <fullName evidence="5">UDP-N-acetylglucosamine kinase</fullName>
        <ecNumber evidence="2">2.7.1.176</ecNumber>
    </recommendedName>
    <alternativeName>
        <fullName evidence="5">UDP-N-acetylglucosamine kinase</fullName>
    </alternativeName>
</protein>
<dbReference type="EMBL" id="JAPNUD010000015">
    <property type="protein sequence ID" value="MDA0640617.1"/>
    <property type="molecule type" value="Genomic_DNA"/>
</dbReference>
<gene>
    <name evidence="8" type="ORF">OUY24_08305</name>
</gene>
<evidence type="ECO:0000256" key="5">
    <source>
        <dbReference type="ARBA" id="ARBA00032897"/>
    </source>
</evidence>
<evidence type="ECO:0000313" key="8">
    <source>
        <dbReference type="EMBL" id="MDA0640617.1"/>
    </source>
</evidence>
<dbReference type="InterPro" id="IPR010488">
    <property type="entry name" value="Zeta_toxin_domain"/>
</dbReference>
<dbReference type="RefSeq" id="WP_271275797.1">
    <property type="nucleotide sequence ID" value="NZ_BAABFD010000013.1"/>
</dbReference>
<comment type="similarity">
    <text evidence="1">Belongs to the zeta toxin family.</text>
</comment>
<dbReference type="InterPro" id="IPR027417">
    <property type="entry name" value="P-loop_NTPase"/>
</dbReference>
<comment type="caution">
    <text evidence="8">The sequence shown here is derived from an EMBL/GenBank/DDBJ whole genome shotgun (WGS) entry which is preliminary data.</text>
</comment>